<dbReference type="AlphaFoldDB" id="A0A915LBJ6"/>
<dbReference type="WBParaSite" id="nRc.2.0.1.t47723-RA">
    <property type="protein sequence ID" value="nRc.2.0.1.t47723-RA"/>
    <property type="gene ID" value="nRc.2.0.1.g47723"/>
</dbReference>
<reference evidence="3" key="1">
    <citation type="submission" date="2022-11" db="UniProtKB">
        <authorList>
            <consortium name="WormBaseParasite"/>
        </authorList>
    </citation>
    <scope>IDENTIFICATION</scope>
</reference>
<proteinExistence type="predicted"/>
<sequence length="155" mass="17655">MNFSASPKRDSPRSTDSFQSEPLQQLLANEKTSTKINRRFSLKNVKQKWLPTFGGGAKRKQNFNKSLSAMMKNYSTISLEGETFSNVEMKLYNLECLLQCCRLLRRCLSGRSQVLRRRIGGEKSPVSVVNARSPKTVFSPSTGNHHCMDSWEIFD</sequence>
<dbReference type="Proteomes" id="UP000887565">
    <property type="component" value="Unplaced"/>
</dbReference>
<accession>A0A915LBJ6</accession>
<name>A0A915LBJ6_ROMCU</name>
<evidence type="ECO:0000313" key="2">
    <source>
        <dbReference type="Proteomes" id="UP000887565"/>
    </source>
</evidence>
<evidence type="ECO:0000313" key="3">
    <source>
        <dbReference type="WBParaSite" id="nRc.2.0.1.t47723-RA"/>
    </source>
</evidence>
<protein>
    <submittedName>
        <fullName evidence="3">Uncharacterized protein</fullName>
    </submittedName>
</protein>
<keyword evidence="2" id="KW-1185">Reference proteome</keyword>
<feature type="region of interest" description="Disordered" evidence="1">
    <location>
        <begin position="1"/>
        <end position="23"/>
    </location>
</feature>
<organism evidence="2 3">
    <name type="scientific">Romanomermis culicivorax</name>
    <name type="common">Nematode worm</name>
    <dbReference type="NCBI Taxonomy" id="13658"/>
    <lineage>
        <taxon>Eukaryota</taxon>
        <taxon>Metazoa</taxon>
        <taxon>Ecdysozoa</taxon>
        <taxon>Nematoda</taxon>
        <taxon>Enoplea</taxon>
        <taxon>Dorylaimia</taxon>
        <taxon>Mermithida</taxon>
        <taxon>Mermithoidea</taxon>
        <taxon>Mermithidae</taxon>
        <taxon>Romanomermis</taxon>
    </lineage>
</organism>
<evidence type="ECO:0000256" key="1">
    <source>
        <dbReference type="SAM" id="MobiDB-lite"/>
    </source>
</evidence>
<feature type="compositionally biased region" description="Polar residues" evidence="1">
    <location>
        <begin position="14"/>
        <end position="23"/>
    </location>
</feature>